<organism evidence="2 3">
    <name type="scientific">Mucilaginibacter robiniae</name>
    <dbReference type="NCBI Taxonomy" id="2728022"/>
    <lineage>
        <taxon>Bacteria</taxon>
        <taxon>Pseudomonadati</taxon>
        <taxon>Bacteroidota</taxon>
        <taxon>Sphingobacteriia</taxon>
        <taxon>Sphingobacteriales</taxon>
        <taxon>Sphingobacteriaceae</taxon>
        <taxon>Mucilaginibacter</taxon>
    </lineage>
</organism>
<feature type="transmembrane region" description="Helical" evidence="1">
    <location>
        <begin position="28"/>
        <end position="45"/>
    </location>
</feature>
<reference evidence="2 3" key="1">
    <citation type="submission" date="2020-04" db="EMBL/GenBank/DDBJ databases">
        <title>Genome sequencing of novel species.</title>
        <authorList>
            <person name="Heo J."/>
            <person name="Kim S.-J."/>
            <person name="Kim J.-S."/>
            <person name="Hong S.-B."/>
            <person name="Kwon S.-W."/>
        </authorList>
    </citation>
    <scope>NUCLEOTIDE SEQUENCE [LARGE SCALE GENOMIC DNA]</scope>
    <source>
        <strain evidence="2 3">F39-2</strain>
    </source>
</reference>
<dbReference type="InterPro" id="IPR043727">
    <property type="entry name" value="Lmo0937-like"/>
</dbReference>
<dbReference type="RefSeq" id="WP_169606839.1">
    <property type="nucleotide sequence ID" value="NZ_CP051682.1"/>
</dbReference>
<dbReference type="EMBL" id="CP051682">
    <property type="protein sequence ID" value="QJD95833.1"/>
    <property type="molecule type" value="Genomic_DNA"/>
</dbReference>
<dbReference type="AlphaFoldDB" id="A0A7L5E4S8"/>
<protein>
    <submittedName>
        <fullName evidence="2">Lmo0937 family membrane protein</fullName>
    </submittedName>
</protein>
<dbReference type="NCBIfam" id="NF033488">
    <property type="entry name" value="lmo0937_fam_TM"/>
    <property type="match status" value="1"/>
</dbReference>
<keyword evidence="1" id="KW-0472">Membrane</keyword>
<keyword evidence="1" id="KW-0812">Transmembrane</keyword>
<proteinExistence type="predicted"/>
<dbReference type="KEGG" id="mrob:HH214_08080"/>
<keyword evidence="1" id="KW-1133">Transmembrane helix</keyword>
<keyword evidence="3" id="KW-1185">Reference proteome</keyword>
<dbReference type="Proteomes" id="UP000503278">
    <property type="component" value="Chromosome"/>
</dbReference>
<dbReference type="Pfam" id="PF18919">
    <property type="entry name" value="DUF5670"/>
    <property type="match status" value="1"/>
</dbReference>
<evidence type="ECO:0000313" key="3">
    <source>
        <dbReference type="Proteomes" id="UP000503278"/>
    </source>
</evidence>
<gene>
    <name evidence="2" type="ORF">HH214_08080</name>
</gene>
<accession>A0A7L5E4S8</accession>
<feature type="transmembrane region" description="Helical" evidence="1">
    <location>
        <begin position="5"/>
        <end position="22"/>
    </location>
</feature>
<evidence type="ECO:0000256" key="1">
    <source>
        <dbReference type="SAM" id="Phobius"/>
    </source>
</evidence>
<sequence>MRSLLYIIAVILIIGWILGAFVYSVGGLIHILLVIAIISLILGFLRRDTAL</sequence>
<name>A0A7L5E4S8_9SPHI</name>
<evidence type="ECO:0000313" key="2">
    <source>
        <dbReference type="EMBL" id="QJD95833.1"/>
    </source>
</evidence>